<dbReference type="Pfam" id="PF10910">
    <property type="entry name" value="Phage_gene29"/>
    <property type="match status" value="1"/>
</dbReference>
<proteinExistence type="predicted"/>
<reference evidence="1 2" key="1">
    <citation type="journal article" date="2014" name="Genome Announc.">
        <title>Draft Genome Sequence of Propane- and Butane-Oxidizing Actinobacterium Rhodococcus ruber IEGM 231.</title>
        <authorList>
            <person name="Ivshina I.B."/>
            <person name="Kuyukina M.S."/>
            <person name="Krivoruchko A.V."/>
            <person name="Barbe V."/>
            <person name="Fischer C."/>
        </authorList>
    </citation>
    <scope>NUCLEOTIDE SEQUENCE [LARGE SCALE GENOMIC DNA]</scope>
</reference>
<evidence type="ECO:0000313" key="2">
    <source>
        <dbReference type="Proteomes" id="UP000042997"/>
    </source>
</evidence>
<dbReference type="InterPro" id="IPR021226">
    <property type="entry name" value="Phage_gene29"/>
</dbReference>
<accession>A0A098BMX2</accession>
<gene>
    <name evidence="1" type="ORF">RHRU231_450233</name>
</gene>
<evidence type="ECO:0000313" key="1">
    <source>
        <dbReference type="EMBL" id="CDZ89066.1"/>
    </source>
</evidence>
<dbReference type="AlphaFoldDB" id="A0A098BMX2"/>
<dbReference type="EMBL" id="CCSD01000056">
    <property type="protein sequence ID" value="CDZ89066.1"/>
    <property type="molecule type" value="Genomic_DNA"/>
</dbReference>
<dbReference type="RefSeq" id="WP_096824243.1">
    <property type="nucleotide sequence ID" value="NZ_JAPWIU010000044.1"/>
</dbReference>
<protein>
    <submittedName>
        <fullName evidence="1">Putative Gene 29 protein</fullName>
    </submittedName>
</protein>
<dbReference type="OrthoDB" id="4419629at2"/>
<dbReference type="Proteomes" id="UP000042997">
    <property type="component" value="Unassembled WGS sequence"/>
</dbReference>
<name>A0A098BMX2_9NOCA</name>
<organism evidence="1 2">
    <name type="scientific">Rhodococcus ruber</name>
    <dbReference type="NCBI Taxonomy" id="1830"/>
    <lineage>
        <taxon>Bacteria</taxon>
        <taxon>Bacillati</taxon>
        <taxon>Actinomycetota</taxon>
        <taxon>Actinomycetes</taxon>
        <taxon>Mycobacteriales</taxon>
        <taxon>Nocardiaceae</taxon>
        <taxon>Rhodococcus</taxon>
    </lineage>
</organism>
<sequence length="142" mass="15921">MSIETYEKCNMEDPQEHFLWALGLIPGIGASPLMFPKNYASAISKHLYELGFRHHPELQEKKFRKPYRGVQSRFNPAGNWVPVDDPDPEPVVLPNVGAYTTQENEAILAQYAASGALDAKVQELAQAEIDRFKAYVVGENDS</sequence>